<evidence type="ECO:0000313" key="3">
    <source>
        <dbReference type="EMBL" id="GGB86286.1"/>
    </source>
</evidence>
<comment type="caution">
    <text evidence="3">The sequence shown here is derived from an EMBL/GenBank/DDBJ whole genome shotgun (WGS) entry which is preliminary data.</text>
</comment>
<name>A0ABQ1K6T9_9FLAO</name>
<feature type="region of interest" description="Disordered" evidence="2">
    <location>
        <begin position="1"/>
        <end position="90"/>
    </location>
</feature>
<organism evidence="3 4">
    <name type="scientific">Flavobacterium suaedae</name>
    <dbReference type="NCBI Taxonomy" id="1767027"/>
    <lineage>
        <taxon>Bacteria</taxon>
        <taxon>Pseudomonadati</taxon>
        <taxon>Bacteroidota</taxon>
        <taxon>Flavobacteriia</taxon>
        <taxon>Flavobacteriales</taxon>
        <taxon>Flavobacteriaceae</taxon>
        <taxon>Flavobacterium</taxon>
    </lineage>
</organism>
<feature type="compositionally biased region" description="Acidic residues" evidence="2">
    <location>
        <begin position="671"/>
        <end position="680"/>
    </location>
</feature>
<feature type="region of interest" description="Disordered" evidence="2">
    <location>
        <begin position="654"/>
        <end position="680"/>
    </location>
</feature>
<proteinExistence type="predicted"/>
<feature type="coiled-coil region" evidence="1">
    <location>
        <begin position="183"/>
        <end position="217"/>
    </location>
</feature>
<keyword evidence="4" id="KW-1185">Reference proteome</keyword>
<feature type="compositionally biased region" description="Acidic residues" evidence="2">
    <location>
        <begin position="73"/>
        <end position="89"/>
    </location>
</feature>
<keyword evidence="1" id="KW-0175">Coiled coil</keyword>
<evidence type="ECO:0008006" key="5">
    <source>
        <dbReference type="Google" id="ProtNLM"/>
    </source>
</evidence>
<sequence length="680" mass="80631">MLEEKNDNLQEADGGQITGAGDTFENGYIPGNKLVDNSELPEDREDITNVKETEGQMPFAPEEIVLKNKEEEHTEDENEDDDDSSDDSPEVNYEALSMEELTAELEKTTAAEKVMAVKNKVEDIKREFYSKFHDLLSEKKEEYSEQNEGSTEGFEFNFPLKKQFDDIYYQYKDKKNNHFKKMQSDLKSNLENREALIEELKNLVDSDENMKEALKHISDIRERWKNAGPIPRDKYNHVWNNFHFHMERFYDHLHMDREARDVDFKHNLEEKQKIIARVEELLDEEDIIKAFRELQSLHKMWKEEIGPVSREHREEIWNRFSDLTKQMHEKRDAHNAKLRERQEDNLKKKNEIIALINAVAAEDVNSHNGWQNQIKKIETLRNEFFNAGKVPLEVNEETWAAFKEAVRNFNSAKNAFYKEIKRSQQENLNKKQALVEQAQSLKDSEDYAATTPIMKQIQEDWKKIGHVPRKYSDSLWKDFKAACNHYFDKLHAHRDEMNKDGIEAFEKKKDYLDSLKDFELTGDHKTDLNAIKEHINNWKAIGRVPQNRRHIEGKFNKVLDGLFDQLNLSRKETEMVKFNNRLEHLAESDDSRRLENEQVFIMRKIDEVKSEILQLENNMQFISNAKADNPFIKEINKNIDRHKEELNTWKEKLTKLRNFNQEPEESKESESQEEENKDQE</sequence>
<evidence type="ECO:0000256" key="2">
    <source>
        <dbReference type="SAM" id="MobiDB-lite"/>
    </source>
</evidence>
<dbReference type="InterPro" id="IPR007139">
    <property type="entry name" value="DUF349"/>
</dbReference>
<protein>
    <recommendedName>
        <fullName evidence="5">DUF349 domain-containing protein</fullName>
    </recommendedName>
</protein>
<gene>
    <name evidence="3" type="ORF">GCM10007424_27950</name>
</gene>
<evidence type="ECO:0000313" key="4">
    <source>
        <dbReference type="Proteomes" id="UP000615760"/>
    </source>
</evidence>
<reference evidence="4" key="1">
    <citation type="journal article" date="2019" name="Int. J. Syst. Evol. Microbiol.">
        <title>The Global Catalogue of Microorganisms (GCM) 10K type strain sequencing project: providing services to taxonomists for standard genome sequencing and annotation.</title>
        <authorList>
            <consortium name="The Broad Institute Genomics Platform"/>
            <consortium name="The Broad Institute Genome Sequencing Center for Infectious Disease"/>
            <person name="Wu L."/>
            <person name="Ma J."/>
        </authorList>
    </citation>
    <scope>NUCLEOTIDE SEQUENCE [LARGE SCALE GENOMIC DNA]</scope>
    <source>
        <strain evidence="4">CGMCC 1.15461</strain>
    </source>
</reference>
<dbReference type="RefSeq" id="WP_188621943.1">
    <property type="nucleotide sequence ID" value="NZ_BMJE01000009.1"/>
</dbReference>
<dbReference type="Pfam" id="PF03993">
    <property type="entry name" value="DUF349"/>
    <property type="match status" value="5"/>
</dbReference>
<dbReference type="Proteomes" id="UP000615760">
    <property type="component" value="Unassembled WGS sequence"/>
</dbReference>
<dbReference type="EMBL" id="BMJE01000009">
    <property type="protein sequence ID" value="GGB86286.1"/>
    <property type="molecule type" value="Genomic_DNA"/>
</dbReference>
<evidence type="ECO:0000256" key="1">
    <source>
        <dbReference type="SAM" id="Coils"/>
    </source>
</evidence>
<accession>A0ABQ1K6T9</accession>